<dbReference type="InterPro" id="IPR050792">
    <property type="entry name" value="ADP-ribosylglycohydrolase"/>
</dbReference>
<dbReference type="PANTHER" id="PTHR16222:SF12">
    <property type="entry name" value="ADP-RIBOSYLGLYCOHYDROLASE-RELATED"/>
    <property type="match status" value="1"/>
</dbReference>
<name>A0A6C2C3C8_9RHOO</name>
<dbReference type="AlphaFoldDB" id="A0A6C2C3C8"/>
<feature type="binding site" evidence="1">
    <location>
        <position position="212"/>
    </location>
    <ligand>
        <name>Mg(2+)</name>
        <dbReference type="ChEBI" id="CHEBI:18420"/>
        <label>1</label>
    </ligand>
</feature>
<keyword evidence="1" id="KW-0460">Magnesium</keyword>
<organism evidence="2 3">
    <name type="scientific">Zoogloea oleivorans</name>
    <dbReference type="NCBI Taxonomy" id="1552750"/>
    <lineage>
        <taxon>Bacteria</taxon>
        <taxon>Pseudomonadati</taxon>
        <taxon>Pseudomonadota</taxon>
        <taxon>Betaproteobacteria</taxon>
        <taxon>Rhodocyclales</taxon>
        <taxon>Zoogloeaceae</taxon>
        <taxon>Zoogloea</taxon>
    </lineage>
</organism>
<proteinExistence type="predicted"/>
<keyword evidence="1" id="KW-0479">Metal-binding</keyword>
<feature type="binding site" evidence="1">
    <location>
        <position position="35"/>
    </location>
    <ligand>
        <name>Mg(2+)</name>
        <dbReference type="ChEBI" id="CHEBI:18420"/>
        <label>1</label>
    </ligand>
</feature>
<feature type="binding site" evidence="1">
    <location>
        <position position="37"/>
    </location>
    <ligand>
        <name>Mg(2+)</name>
        <dbReference type="ChEBI" id="CHEBI:18420"/>
        <label>1</label>
    </ligand>
</feature>
<feature type="binding site" evidence="1">
    <location>
        <position position="213"/>
    </location>
    <ligand>
        <name>Mg(2+)</name>
        <dbReference type="ChEBI" id="CHEBI:18420"/>
        <label>1</label>
    </ligand>
</feature>
<comment type="caution">
    <text evidence="2">The sequence shown here is derived from an EMBL/GenBank/DDBJ whole genome shotgun (WGS) entry which is preliminary data.</text>
</comment>
<reference evidence="2 3" key="1">
    <citation type="submission" date="2019-01" db="EMBL/GenBank/DDBJ databases">
        <title>Zoogloea oleivorans genome sequencing and assembly.</title>
        <authorList>
            <person name="Tancsics A."/>
            <person name="Farkas M."/>
            <person name="Kriszt B."/>
            <person name="Maroti G."/>
            <person name="Horvath B."/>
        </authorList>
    </citation>
    <scope>NUCLEOTIDE SEQUENCE [LARGE SCALE GENOMIC DNA]</scope>
    <source>
        <strain evidence="2 3">Buc</strain>
    </source>
</reference>
<dbReference type="SUPFAM" id="SSF101478">
    <property type="entry name" value="ADP-ribosylglycohydrolase"/>
    <property type="match status" value="1"/>
</dbReference>
<dbReference type="EMBL" id="SDKK01000086">
    <property type="protein sequence ID" value="TYC48491.1"/>
    <property type="molecule type" value="Genomic_DNA"/>
</dbReference>
<accession>A0A6C2C3C8</accession>
<evidence type="ECO:0000313" key="2">
    <source>
        <dbReference type="EMBL" id="TYC48491.1"/>
    </source>
</evidence>
<comment type="cofactor">
    <cofactor evidence="1">
        <name>Mg(2+)</name>
        <dbReference type="ChEBI" id="CHEBI:18420"/>
    </cofactor>
    <text evidence="1">Binds 2 magnesium ions per subunit.</text>
</comment>
<keyword evidence="3" id="KW-1185">Reference proteome</keyword>
<dbReference type="Gene3D" id="1.10.4080.10">
    <property type="entry name" value="ADP-ribosylation/Crystallin J1"/>
    <property type="match status" value="1"/>
</dbReference>
<feature type="binding site" evidence="1">
    <location>
        <position position="36"/>
    </location>
    <ligand>
        <name>Mg(2+)</name>
        <dbReference type="ChEBI" id="CHEBI:18420"/>
        <label>1</label>
    </ligand>
</feature>
<keyword evidence="2" id="KW-0378">Hydrolase</keyword>
<sequence>MLGAIIGDIVGSVYEFNNYRHKDFSPFFNKQSFFTDDTICTVGVADALLRDADPAQTLQNWCKRYKHVGGWGNRFHDWIEEDIPSPYGSFGNGAAMRVSSVGLLASNLEEAVELSNRVTEITHNHPEGLRGAAATAAAIYWAKSGLPAVEIRHLVSDVFGYEMSRTVDDIRPIYSFNETCMETVPEALTCALEASSYEDAIRNAVSIGGDSDTVAAIAGGLAEALYGLPAAIAEKGWGYVPSDMRQVMQNLYEKAGYPLQLHKHLLTKDHDAPGTDKHCAIVDFRNIDYDDE</sequence>
<dbReference type="InterPro" id="IPR036705">
    <property type="entry name" value="Ribosyl_crysJ1_sf"/>
</dbReference>
<dbReference type="RefSeq" id="WP_148581845.1">
    <property type="nucleotide sequence ID" value="NZ_SDKK01000086.1"/>
</dbReference>
<evidence type="ECO:0000313" key="3">
    <source>
        <dbReference type="Proteomes" id="UP000389128"/>
    </source>
</evidence>
<dbReference type="Proteomes" id="UP000389128">
    <property type="component" value="Unassembled WGS sequence"/>
</dbReference>
<evidence type="ECO:0000256" key="1">
    <source>
        <dbReference type="PIRSR" id="PIRSR605502-1"/>
    </source>
</evidence>
<dbReference type="GO" id="GO:0016787">
    <property type="term" value="F:hydrolase activity"/>
    <property type="evidence" value="ECO:0007669"/>
    <property type="project" value="UniProtKB-KW"/>
</dbReference>
<dbReference type="Pfam" id="PF03747">
    <property type="entry name" value="ADP_ribosyl_GH"/>
    <property type="match status" value="1"/>
</dbReference>
<dbReference type="InterPro" id="IPR005502">
    <property type="entry name" value="Ribosyl_crysJ1"/>
</dbReference>
<dbReference type="PANTHER" id="PTHR16222">
    <property type="entry name" value="ADP-RIBOSYLGLYCOHYDROLASE"/>
    <property type="match status" value="1"/>
</dbReference>
<protein>
    <submittedName>
        <fullName evidence="2">ADP-ribosylglycohydrolase family protein</fullName>
    </submittedName>
</protein>
<dbReference type="GO" id="GO:0046872">
    <property type="term" value="F:metal ion binding"/>
    <property type="evidence" value="ECO:0007669"/>
    <property type="project" value="UniProtKB-KW"/>
</dbReference>
<gene>
    <name evidence="2" type="ORF">ETQ85_25810</name>
</gene>
<dbReference type="OrthoDB" id="9798107at2"/>
<feature type="binding site" evidence="1">
    <location>
        <position position="210"/>
    </location>
    <ligand>
        <name>Mg(2+)</name>
        <dbReference type="ChEBI" id="CHEBI:18420"/>
        <label>1</label>
    </ligand>
</feature>